<name>A0ABP4TSR1_9ACTN</name>
<proteinExistence type="predicted"/>
<dbReference type="EMBL" id="BAAANF010000016">
    <property type="protein sequence ID" value="GAA1692357.1"/>
    <property type="molecule type" value="Genomic_DNA"/>
</dbReference>
<evidence type="ECO:0000313" key="2">
    <source>
        <dbReference type="Proteomes" id="UP001500280"/>
    </source>
</evidence>
<protein>
    <submittedName>
        <fullName evidence="1">Uncharacterized protein</fullName>
    </submittedName>
</protein>
<sequence>MSQLRRIAGDCPDNKTCPAAWTMDTDPDSVYVVGSIVEDLQDLLAKAGPGEAVVRVPRSLWERR</sequence>
<accession>A0ABP4TSR1</accession>
<evidence type="ECO:0000313" key="1">
    <source>
        <dbReference type="EMBL" id="GAA1692357.1"/>
    </source>
</evidence>
<keyword evidence="2" id="KW-1185">Reference proteome</keyword>
<reference evidence="2" key="1">
    <citation type="journal article" date="2019" name="Int. J. Syst. Evol. Microbiol.">
        <title>The Global Catalogue of Microorganisms (GCM) 10K type strain sequencing project: providing services to taxonomists for standard genome sequencing and annotation.</title>
        <authorList>
            <consortium name="The Broad Institute Genomics Platform"/>
            <consortium name="The Broad Institute Genome Sequencing Center for Infectious Disease"/>
            <person name="Wu L."/>
            <person name="Ma J."/>
        </authorList>
    </citation>
    <scope>NUCLEOTIDE SEQUENCE [LARGE SCALE GENOMIC DNA]</scope>
    <source>
        <strain evidence="2">JCM 14307</strain>
    </source>
</reference>
<dbReference type="Proteomes" id="UP001500280">
    <property type="component" value="Unassembled WGS sequence"/>
</dbReference>
<comment type="caution">
    <text evidence="1">The sequence shown here is derived from an EMBL/GenBank/DDBJ whole genome shotgun (WGS) entry which is preliminary data.</text>
</comment>
<organism evidence="1 2">
    <name type="scientific">Kribbella yunnanensis</name>
    <dbReference type="NCBI Taxonomy" id="190194"/>
    <lineage>
        <taxon>Bacteria</taxon>
        <taxon>Bacillati</taxon>
        <taxon>Actinomycetota</taxon>
        <taxon>Actinomycetes</taxon>
        <taxon>Propionibacteriales</taxon>
        <taxon>Kribbellaceae</taxon>
        <taxon>Kribbella</taxon>
    </lineage>
</organism>
<dbReference type="RefSeq" id="WP_344154452.1">
    <property type="nucleotide sequence ID" value="NZ_BAAANF010000016.1"/>
</dbReference>
<gene>
    <name evidence="1" type="ORF">GCM10009745_42160</name>
</gene>